<evidence type="ECO:0000256" key="2">
    <source>
        <dbReference type="ARBA" id="ARBA00022692"/>
    </source>
</evidence>
<gene>
    <name evidence="7" type="ORF">MINT15_39360</name>
</gene>
<proteinExistence type="predicted"/>
<feature type="domain" description="Major facilitator superfamily (MFS) profile" evidence="6">
    <location>
        <begin position="19"/>
        <end position="430"/>
    </location>
</feature>
<dbReference type="RefSeq" id="WP_037313438.1">
    <property type="nucleotide sequence ID" value="NZ_FOWS01000003.1"/>
</dbReference>
<dbReference type="Pfam" id="PF07690">
    <property type="entry name" value="MFS_1"/>
    <property type="match status" value="1"/>
</dbReference>
<feature type="transmembrane region" description="Helical" evidence="5">
    <location>
        <begin position="12"/>
        <end position="32"/>
    </location>
</feature>
<dbReference type="SUPFAM" id="SSF103473">
    <property type="entry name" value="MFS general substrate transporter"/>
    <property type="match status" value="1"/>
</dbReference>
<dbReference type="InterPro" id="IPR020846">
    <property type="entry name" value="MFS_dom"/>
</dbReference>
<dbReference type="EMBL" id="JRZE01000008">
    <property type="protein sequence ID" value="KHF42130.1"/>
    <property type="molecule type" value="Genomic_DNA"/>
</dbReference>
<evidence type="ECO:0000256" key="3">
    <source>
        <dbReference type="ARBA" id="ARBA00022989"/>
    </source>
</evidence>
<feature type="transmembrane region" description="Helical" evidence="5">
    <location>
        <begin position="376"/>
        <end position="396"/>
    </location>
</feature>
<dbReference type="PANTHER" id="PTHR23508:SF10">
    <property type="entry name" value="CARBOXYLIC ACID TRANSPORTER PROTEIN HOMOLOG"/>
    <property type="match status" value="1"/>
</dbReference>
<protein>
    <submittedName>
        <fullName evidence="7">MFS transporter</fullName>
    </submittedName>
</protein>
<feature type="transmembrane region" description="Helical" evidence="5">
    <location>
        <begin position="85"/>
        <end position="104"/>
    </location>
</feature>
<dbReference type="Gene3D" id="1.20.1250.20">
    <property type="entry name" value="MFS general substrate transporter like domains"/>
    <property type="match status" value="1"/>
</dbReference>
<dbReference type="PROSITE" id="PS00216">
    <property type="entry name" value="SUGAR_TRANSPORT_1"/>
    <property type="match status" value="1"/>
</dbReference>
<feature type="transmembrane region" description="Helical" evidence="5">
    <location>
        <begin position="341"/>
        <end position="364"/>
    </location>
</feature>
<dbReference type="OrthoDB" id="9109650at2"/>
<comment type="subcellular location">
    <subcellularLocation>
        <location evidence="1">Cell membrane</location>
        <topology evidence="1">Multi-pass membrane protein</topology>
    </subcellularLocation>
</comment>
<dbReference type="PROSITE" id="PS00217">
    <property type="entry name" value="SUGAR_TRANSPORT_2"/>
    <property type="match status" value="1"/>
</dbReference>
<dbReference type="PANTHER" id="PTHR23508">
    <property type="entry name" value="CARBOXYLIC ACID TRANSPORTER PROTEIN HOMOLOG"/>
    <property type="match status" value="1"/>
</dbReference>
<keyword evidence="4 5" id="KW-0472">Membrane</keyword>
<evidence type="ECO:0000256" key="1">
    <source>
        <dbReference type="ARBA" id="ARBA00004651"/>
    </source>
</evidence>
<dbReference type="GO" id="GO:0046943">
    <property type="term" value="F:carboxylic acid transmembrane transporter activity"/>
    <property type="evidence" value="ECO:0007669"/>
    <property type="project" value="TreeGrafter"/>
</dbReference>
<dbReference type="GO" id="GO:0005886">
    <property type="term" value="C:plasma membrane"/>
    <property type="evidence" value="ECO:0007669"/>
    <property type="project" value="UniProtKB-SubCell"/>
</dbReference>
<name>A0A837D340_9PSEU</name>
<feature type="transmembrane region" description="Helical" evidence="5">
    <location>
        <begin position="52"/>
        <end position="73"/>
    </location>
</feature>
<organism evidence="7 8">
    <name type="scientific">Saccharomonospora viridis</name>
    <dbReference type="NCBI Taxonomy" id="1852"/>
    <lineage>
        <taxon>Bacteria</taxon>
        <taxon>Bacillati</taxon>
        <taxon>Actinomycetota</taxon>
        <taxon>Actinomycetes</taxon>
        <taxon>Pseudonocardiales</taxon>
        <taxon>Pseudonocardiaceae</taxon>
        <taxon>Saccharomonospora</taxon>
    </lineage>
</organism>
<feature type="transmembrane region" description="Helical" evidence="5">
    <location>
        <begin position="110"/>
        <end position="130"/>
    </location>
</feature>
<evidence type="ECO:0000256" key="4">
    <source>
        <dbReference type="ARBA" id="ARBA00023136"/>
    </source>
</evidence>
<keyword evidence="2 5" id="KW-0812">Transmembrane</keyword>
<evidence type="ECO:0000259" key="6">
    <source>
        <dbReference type="PROSITE" id="PS50850"/>
    </source>
</evidence>
<dbReference type="PROSITE" id="PS50850">
    <property type="entry name" value="MFS"/>
    <property type="match status" value="1"/>
</dbReference>
<feature type="transmembrane region" description="Helical" evidence="5">
    <location>
        <begin position="249"/>
        <end position="270"/>
    </location>
</feature>
<feature type="transmembrane region" description="Helical" evidence="5">
    <location>
        <begin position="290"/>
        <end position="310"/>
    </location>
</feature>
<evidence type="ECO:0000256" key="5">
    <source>
        <dbReference type="SAM" id="Phobius"/>
    </source>
</evidence>
<feature type="transmembrane region" description="Helical" evidence="5">
    <location>
        <begin position="172"/>
        <end position="193"/>
    </location>
</feature>
<feature type="transmembrane region" description="Helical" evidence="5">
    <location>
        <begin position="317"/>
        <end position="335"/>
    </location>
</feature>
<dbReference type="CDD" id="cd17365">
    <property type="entry name" value="MFS_PcaK_like"/>
    <property type="match status" value="1"/>
</dbReference>
<dbReference type="InterPro" id="IPR011701">
    <property type="entry name" value="MFS"/>
</dbReference>
<feature type="transmembrane region" description="Helical" evidence="5">
    <location>
        <begin position="142"/>
        <end position="166"/>
    </location>
</feature>
<accession>A0A837D340</accession>
<evidence type="ECO:0000313" key="8">
    <source>
        <dbReference type="Proteomes" id="UP000030848"/>
    </source>
</evidence>
<dbReference type="Proteomes" id="UP000030848">
    <property type="component" value="Unassembled WGS sequence"/>
</dbReference>
<sequence>MNITQRISAAPMSGYQWLIIALCTVMNCLDGFDVMAVAFTGPSLVEEFDLTGSQFGLLVSVGLIGMAMGSMLLAPFADLIGRRPLLLISHVLSTVGMFGAAVSPSATVMGFFRLLTGIGVGGMLASTNVIASEFSNTKNRGLAIGIYTAGYGIGATIASLAARVAVGGDWRIVFYVGGFGTLLSLVVIALLLPESVAFLEQRRPRGALERINRTLTRMGLDPVSQTDLDQAASAREKDGKAGAGWLKQLLTPTILLWITFITIMFGFYFVNSWTPTLLVEEGLSESAAVTAGMAISLGGTVGSVLYGFVARMRTPRVALIGFSLLSATMMVVFIASTSILWLGFGIGVLVGALINGCIAGVYTVGPPLYPSKVRSVGMGWALGMGRIGAILSPTIAGMLRDAGATATQLYIGAAGVVAICAVVLVGLRRYDPESVPSEVKEPATA</sequence>
<evidence type="ECO:0000313" key="7">
    <source>
        <dbReference type="EMBL" id="KHF42130.1"/>
    </source>
</evidence>
<dbReference type="InterPro" id="IPR036259">
    <property type="entry name" value="MFS_trans_sf"/>
</dbReference>
<feature type="transmembrane region" description="Helical" evidence="5">
    <location>
        <begin position="408"/>
        <end position="427"/>
    </location>
</feature>
<reference evidence="7 8" key="1">
    <citation type="submission" date="2014-10" db="EMBL/GenBank/DDBJ databases">
        <title>Genome sequence of Micropolyspora internatus JCM3315.</title>
        <authorList>
            <person name="Shin S.-K."/>
            <person name="Yi H."/>
        </authorList>
    </citation>
    <scope>NUCLEOTIDE SEQUENCE [LARGE SCALE GENOMIC DNA]</scope>
    <source>
        <strain evidence="7 8">JCM 3315</strain>
    </source>
</reference>
<dbReference type="InterPro" id="IPR005829">
    <property type="entry name" value="Sugar_transporter_CS"/>
</dbReference>
<dbReference type="AlphaFoldDB" id="A0A837D340"/>
<keyword evidence="3 5" id="KW-1133">Transmembrane helix</keyword>
<comment type="caution">
    <text evidence="7">The sequence shown here is derived from an EMBL/GenBank/DDBJ whole genome shotgun (WGS) entry which is preliminary data.</text>
</comment>